<keyword evidence="6 7" id="KW-0067">ATP-binding</keyword>
<dbReference type="PROSITE" id="PS00108">
    <property type="entry name" value="PROTEIN_KINASE_ST"/>
    <property type="match status" value="1"/>
</dbReference>
<dbReference type="GO" id="GO:0004674">
    <property type="term" value="F:protein serine/threonine kinase activity"/>
    <property type="evidence" value="ECO:0007669"/>
    <property type="project" value="UniProtKB-KW"/>
</dbReference>
<dbReference type="SMART" id="SM00220">
    <property type="entry name" value="S_TKc"/>
    <property type="match status" value="1"/>
</dbReference>
<dbReference type="Proteomes" id="UP000242869">
    <property type="component" value="Unassembled WGS sequence"/>
</dbReference>
<dbReference type="RefSeq" id="WP_091192463.1">
    <property type="nucleotide sequence ID" value="NZ_FOVE01000006.1"/>
</dbReference>
<sequence>MNGWTLLILGVLLAGLAVGSLAWLFVRNERKEIPLSAEGPARLGAAQQGTLPETPPAPDIETLGSYHIERLLGRGSMGRVFLGRDQENGAEVAIKTMALTHEFDPEQLDEARARFFREAETAARLHHSGIVSVIGSGEDHDLAWIAMEFLRGEPLSRWTEKNSLLPLPEALSVVRQAALALDHAHKHQVVHRDVKPANILYDRERGKAKVTDFGVARLTDACRTRTGLVLGTPAFMSPEQLAGKHVDSRSDIFSLGVMLYQLVTGQLPFRGGSLGELMHAIVHKEPDDPRLLNPRLPAALSAIVMKALQKDVAARFQTGAQMALALVRLEAVLREKKMPTGATHDA</sequence>
<dbReference type="InterPro" id="IPR017441">
    <property type="entry name" value="Protein_kinase_ATP_BS"/>
</dbReference>
<feature type="binding site" evidence="7">
    <location>
        <position position="95"/>
    </location>
    <ligand>
        <name>ATP</name>
        <dbReference type="ChEBI" id="CHEBI:30616"/>
    </ligand>
</feature>
<keyword evidence="4 7" id="KW-0547">Nucleotide-binding</keyword>
<organism evidence="9 10">
    <name type="scientific">Formivibrio citricus</name>
    <dbReference type="NCBI Taxonomy" id="83765"/>
    <lineage>
        <taxon>Bacteria</taxon>
        <taxon>Pseudomonadati</taxon>
        <taxon>Pseudomonadota</taxon>
        <taxon>Betaproteobacteria</taxon>
        <taxon>Neisseriales</taxon>
        <taxon>Chitinibacteraceae</taxon>
        <taxon>Formivibrio</taxon>
    </lineage>
</organism>
<evidence type="ECO:0000259" key="8">
    <source>
        <dbReference type="PROSITE" id="PS50011"/>
    </source>
</evidence>
<dbReference type="PANTHER" id="PTHR43289">
    <property type="entry name" value="MITOGEN-ACTIVATED PROTEIN KINASE KINASE KINASE 20-RELATED"/>
    <property type="match status" value="1"/>
</dbReference>
<dbReference type="GO" id="GO:0005524">
    <property type="term" value="F:ATP binding"/>
    <property type="evidence" value="ECO:0007669"/>
    <property type="project" value="UniProtKB-UniRule"/>
</dbReference>
<evidence type="ECO:0000256" key="1">
    <source>
        <dbReference type="ARBA" id="ARBA00012513"/>
    </source>
</evidence>
<evidence type="ECO:0000313" key="9">
    <source>
        <dbReference type="EMBL" id="SFN28978.1"/>
    </source>
</evidence>
<reference evidence="10" key="1">
    <citation type="submission" date="2016-10" db="EMBL/GenBank/DDBJ databases">
        <authorList>
            <person name="Varghese N."/>
            <person name="Submissions S."/>
        </authorList>
    </citation>
    <scope>NUCLEOTIDE SEQUENCE [LARGE SCALE GENOMIC DNA]</scope>
    <source>
        <strain evidence="10">DSM 6150</strain>
    </source>
</reference>
<dbReference type="FunFam" id="1.10.510.10:FF:000021">
    <property type="entry name" value="Serine/threonine protein kinase"/>
    <property type="match status" value="1"/>
</dbReference>
<dbReference type="AlphaFoldDB" id="A0A1I4XSY2"/>
<dbReference type="InterPro" id="IPR000719">
    <property type="entry name" value="Prot_kinase_dom"/>
</dbReference>
<dbReference type="PANTHER" id="PTHR43289:SF6">
    <property type="entry name" value="SERINE_THREONINE-PROTEIN KINASE NEKL-3"/>
    <property type="match status" value="1"/>
</dbReference>
<dbReference type="Gene3D" id="1.10.510.10">
    <property type="entry name" value="Transferase(Phosphotransferase) domain 1"/>
    <property type="match status" value="1"/>
</dbReference>
<evidence type="ECO:0000256" key="6">
    <source>
        <dbReference type="ARBA" id="ARBA00022840"/>
    </source>
</evidence>
<dbReference type="Pfam" id="PF00069">
    <property type="entry name" value="Pkinase"/>
    <property type="match status" value="1"/>
</dbReference>
<keyword evidence="10" id="KW-1185">Reference proteome</keyword>
<evidence type="ECO:0000256" key="2">
    <source>
        <dbReference type="ARBA" id="ARBA00022527"/>
    </source>
</evidence>
<dbReference type="CDD" id="cd14014">
    <property type="entry name" value="STKc_PknB_like"/>
    <property type="match status" value="1"/>
</dbReference>
<keyword evidence="3" id="KW-0808">Transferase</keyword>
<evidence type="ECO:0000313" key="10">
    <source>
        <dbReference type="Proteomes" id="UP000242869"/>
    </source>
</evidence>
<dbReference type="InterPro" id="IPR011009">
    <property type="entry name" value="Kinase-like_dom_sf"/>
</dbReference>
<protein>
    <recommendedName>
        <fullName evidence="1">non-specific serine/threonine protein kinase</fullName>
        <ecNumber evidence="1">2.7.11.1</ecNumber>
    </recommendedName>
</protein>
<dbReference type="EMBL" id="FOVE01000006">
    <property type="protein sequence ID" value="SFN28978.1"/>
    <property type="molecule type" value="Genomic_DNA"/>
</dbReference>
<dbReference type="STRING" id="83765.SAMN05660284_01096"/>
<evidence type="ECO:0000256" key="5">
    <source>
        <dbReference type="ARBA" id="ARBA00022777"/>
    </source>
</evidence>
<name>A0A1I4XSY2_9NEIS</name>
<evidence type="ECO:0000256" key="3">
    <source>
        <dbReference type="ARBA" id="ARBA00022679"/>
    </source>
</evidence>
<feature type="domain" description="Protein kinase" evidence="8">
    <location>
        <begin position="66"/>
        <end position="327"/>
    </location>
</feature>
<gene>
    <name evidence="9" type="ORF">SAMN05660284_01096</name>
</gene>
<evidence type="ECO:0000256" key="7">
    <source>
        <dbReference type="PROSITE-ProRule" id="PRU10141"/>
    </source>
</evidence>
<dbReference type="SUPFAM" id="SSF56112">
    <property type="entry name" value="Protein kinase-like (PK-like)"/>
    <property type="match status" value="1"/>
</dbReference>
<keyword evidence="5 9" id="KW-0418">Kinase</keyword>
<evidence type="ECO:0000256" key="4">
    <source>
        <dbReference type="ARBA" id="ARBA00022741"/>
    </source>
</evidence>
<dbReference type="PROSITE" id="PS00107">
    <property type="entry name" value="PROTEIN_KINASE_ATP"/>
    <property type="match status" value="1"/>
</dbReference>
<keyword evidence="2 9" id="KW-0723">Serine/threonine-protein kinase</keyword>
<dbReference type="EC" id="2.7.11.1" evidence="1"/>
<accession>A0A1I4XSY2</accession>
<dbReference type="InterPro" id="IPR008271">
    <property type="entry name" value="Ser/Thr_kinase_AS"/>
</dbReference>
<dbReference type="Gene3D" id="3.30.200.20">
    <property type="entry name" value="Phosphorylase Kinase, domain 1"/>
    <property type="match status" value="1"/>
</dbReference>
<dbReference type="OrthoDB" id="9801841at2"/>
<proteinExistence type="predicted"/>
<dbReference type="PROSITE" id="PS50011">
    <property type="entry name" value="PROTEIN_KINASE_DOM"/>
    <property type="match status" value="1"/>
</dbReference>